<reference evidence="5 6" key="1">
    <citation type="submission" date="2019-10" db="EMBL/GenBank/DDBJ databases">
        <title>Whole genome shotgun sequence of Acrocarpospora pleiomorpha NBRC 16267.</title>
        <authorList>
            <person name="Ichikawa N."/>
            <person name="Kimura A."/>
            <person name="Kitahashi Y."/>
            <person name="Komaki H."/>
            <person name="Oguchi A."/>
        </authorList>
    </citation>
    <scope>NUCLEOTIDE SEQUENCE [LARGE SCALE GENOMIC DNA]</scope>
    <source>
        <strain evidence="5 6">NBRC 16267</strain>
    </source>
</reference>
<evidence type="ECO:0000259" key="4">
    <source>
        <dbReference type="Pfam" id="PF08240"/>
    </source>
</evidence>
<dbReference type="PROSITE" id="PS01162">
    <property type="entry name" value="QOR_ZETA_CRYSTAL"/>
    <property type="match status" value="1"/>
</dbReference>
<dbReference type="EMBL" id="BLAF01000021">
    <property type="protein sequence ID" value="GES21129.1"/>
    <property type="molecule type" value="Genomic_DNA"/>
</dbReference>
<evidence type="ECO:0000313" key="6">
    <source>
        <dbReference type="Proteomes" id="UP000377595"/>
    </source>
</evidence>
<protein>
    <recommendedName>
        <fullName evidence="4">Alcohol dehydrogenase-like N-terminal domain-containing protein</fullName>
    </recommendedName>
</protein>
<name>A0A5M3XLY5_9ACTN</name>
<evidence type="ECO:0000256" key="2">
    <source>
        <dbReference type="ARBA" id="ARBA00023002"/>
    </source>
</evidence>
<accession>A0A5M3XLY5</accession>
<feature type="region of interest" description="Disordered" evidence="3">
    <location>
        <begin position="122"/>
        <end position="142"/>
    </location>
</feature>
<evidence type="ECO:0000256" key="3">
    <source>
        <dbReference type="SAM" id="MobiDB-lite"/>
    </source>
</evidence>
<evidence type="ECO:0000313" key="5">
    <source>
        <dbReference type="EMBL" id="GES21129.1"/>
    </source>
</evidence>
<dbReference type="GO" id="GO:0070402">
    <property type="term" value="F:NADPH binding"/>
    <property type="evidence" value="ECO:0007669"/>
    <property type="project" value="TreeGrafter"/>
</dbReference>
<dbReference type="GO" id="GO:0035925">
    <property type="term" value="F:mRNA 3'-UTR AU-rich region binding"/>
    <property type="evidence" value="ECO:0007669"/>
    <property type="project" value="TreeGrafter"/>
</dbReference>
<dbReference type="GO" id="GO:0008270">
    <property type="term" value="F:zinc ion binding"/>
    <property type="evidence" value="ECO:0007669"/>
    <property type="project" value="InterPro"/>
</dbReference>
<dbReference type="InterPro" id="IPR011032">
    <property type="entry name" value="GroES-like_sf"/>
</dbReference>
<dbReference type="Pfam" id="PF08240">
    <property type="entry name" value="ADH_N"/>
    <property type="match status" value="1"/>
</dbReference>
<dbReference type="GO" id="GO:0005829">
    <property type="term" value="C:cytosol"/>
    <property type="evidence" value="ECO:0007669"/>
    <property type="project" value="TreeGrafter"/>
</dbReference>
<dbReference type="SUPFAM" id="SSF50129">
    <property type="entry name" value="GroES-like"/>
    <property type="match status" value="1"/>
</dbReference>
<keyword evidence="6" id="KW-1185">Reference proteome</keyword>
<gene>
    <name evidence="5" type="ORF">Aple_040250</name>
</gene>
<dbReference type="GO" id="GO:0003960">
    <property type="term" value="F:quinone reductase (NADPH) activity"/>
    <property type="evidence" value="ECO:0007669"/>
    <property type="project" value="TreeGrafter"/>
</dbReference>
<evidence type="ECO:0000256" key="1">
    <source>
        <dbReference type="ARBA" id="ARBA00022857"/>
    </source>
</evidence>
<dbReference type="Proteomes" id="UP000377595">
    <property type="component" value="Unassembled WGS sequence"/>
</dbReference>
<keyword evidence="1" id="KW-0521">NADP</keyword>
<dbReference type="AlphaFoldDB" id="A0A5M3XLY5"/>
<sequence>MVPGNEFAGTIEQVGEDVTGLTVGEPVLGFSTLGAYAEPIVVPVDQVVRKPATMPWEVAGGFSGHAQGARNALNQMKVTKGDTVLINAAAGGLGAFAVQLARPRGVSTVIGTASPANHEYLRARPTSSAENSPSPPGPATVWRTWRTPTAILRPVTAEARS</sequence>
<keyword evidence="2" id="KW-0560">Oxidoreductase</keyword>
<dbReference type="PANTHER" id="PTHR48106">
    <property type="entry name" value="QUINONE OXIDOREDUCTASE PIG3-RELATED"/>
    <property type="match status" value="1"/>
</dbReference>
<organism evidence="5 6">
    <name type="scientific">Acrocarpospora pleiomorpha</name>
    <dbReference type="NCBI Taxonomy" id="90975"/>
    <lineage>
        <taxon>Bacteria</taxon>
        <taxon>Bacillati</taxon>
        <taxon>Actinomycetota</taxon>
        <taxon>Actinomycetes</taxon>
        <taxon>Streptosporangiales</taxon>
        <taxon>Streptosporangiaceae</taxon>
        <taxon>Acrocarpospora</taxon>
    </lineage>
</organism>
<proteinExistence type="predicted"/>
<dbReference type="Gene3D" id="3.90.180.10">
    <property type="entry name" value="Medium-chain alcohol dehydrogenases, catalytic domain"/>
    <property type="match status" value="1"/>
</dbReference>
<dbReference type="OrthoDB" id="2665481at2"/>
<dbReference type="PANTHER" id="PTHR48106:SF13">
    <property type="entry name" value="QUINONE OXIDOREDUCTASE-RELATED"/>
    <property type="match status" value="1"/>
</dbReference>
<feature type="domain" description="Alcohol dehydrogenase-like N-terminal" evidence="4">
    <location>
        <begin position="1"/>
        <end position="51"/>
    </location>
</feature>
<comment type="caution">
    <text evidence="5">The sequence shown here is derived from an EMBL/GenBank/DDBJ whole genome shotgun (WGS) entry which is preliminary data.</text>
</comment>
<dbReference type="Gene3D" id="3.40.50.720">
    <property type="entry name" value="NAD(P)-binding Rossmann-like Domain"/>
    <property type="match status" value="1"/>
</dbReference>
<dbReference type="InterPro" id="IPR013154">
    <property type="entry name" value="ADH-like_N"/>
</dbReference>
<dbReference type="InterPro" id="IPR002364">
    <property type="entry name" value="Quin_OxRdtase/zeta-crystal_CS"/>
</dbReference>